<dbReference type="Pfam" id="PF01541">
    <property type="entry name" value="GIY-YIG"/>
    <property type="match status" value="1"/>
</dbReference>
<accession>A0A0G1CAU0</accession>
<comment type="caution">
    <text evidence="3">The sequence shown here is derived from an EMBL/GenBank/DDBJ whole genome shotgun (WGS) entry which is preliminary data.</text>
</comment>
<dbReference type="EMBL" id="LCFA01000007">
    <property type="protein sequence ID" value="KKS82652.1"/>
    <property type="molecule type" value="Genomic_DNA"/>
</dbReference>
<dbReference type="SUPFAM" id="SSF82771">
    <property type="entry name" value="GIY-YIG endonuclease"/>
    <property type="match status" value="1"/>
</dbReference>
<dbReference type="CDD" id="cd10449">
    <property type="entry name" value="GIY-YIG_SLX1_like"/>
    <property type="match status" value="1"/>
</dbReference>
<organism evidence="3 4">
    <name type="scientific">Candidatus Wolfebacteria bacterium GW2011_GWC1_43_10</name>
    <dbReference type="NCBI Taxonomy" id="1619011"/>
    <lineage>
        <taxon>Bacteria</taxon>
        <taxon>Candidatus Wolfeibacteriota</taxon>
    </lineage>
</organism>
<feature type="domain" description="GIY-YIG" evidence="2">
    <location>
        <begin position="5"/>
        <end position="80"/>
    </location>
</feature>
<sequence>GVKASMHYVYVLKSLKDNGLYIGKTNNIERRLEEHNSGHTPSLKGRRPLVLLEKIECKDEKEAIKFELEYKKGYKREEIKRKYGLI</sequence>
<dbReference type="Proteomes" id="UP000034810">
    <property type="component" value="Unassembled WGS sequence"/>
</dbReference>
<reference evidence="3 4" key="1">
    <citation type="journal article" date="2015" name="Nature">
        <title>rRNA introns, odd ribosomes, and small enigmatic genomes across a large radiation of phyla.</title>
        <authorList>
            <person name="Brown C.T."/>
            <person name="Hug L.A."/>
            <person name="Thomas B.C."/>
            <person name="Sharon I."/>
            <person name="Castelle C.J."/>
            <person name="Singh A."/>
            <person name="Wilkins M.J."/>
            <person name="Williams K.H."/>
            <person name="Banfield J.F."/>
        </authorList>
    </citation>
    <scope>NUCLEOTIDE SEQUENCE [LARGE SCALE GENOMIC DNA]</scope>
</reference>
<comment type="similarity">
    <text evidence="1">Belongs to the UPF0213 family.</text>
</comment>
<evidence type="ECO:0000313" key="4">
    <source>
        <dbReference type="Proteomes" id="UP000034810"/>
    </source>
</evidence>
<dbReference type="PANTHER" id="PTHR34477">
    <property type="entry name" value="UPF0213 PROTEIN YHBQ"/>
    <property type="match status" value="1"/>
</dbReference>
<dbReference type="PANTHER" id="PTHR34477:SF1">
    <property type="entry name" value="UPF0213 PROTEIN YHBQ"/>
    <property type="match status" value="1"/>
</dbReference>
<name>A0A0G1CAU0_9BACT</name>
<dbReference type="InterPro" id="IPR050190">
    <property type="entry name" value="UPF0213_domain"/>
</dbReference>
<protein>
    <recommendedName>
        <fullName evidence="2">GIY-YIG domain-containing protein</fullName>
    </recommendedName>
</protein>
<evidence type="ECO:0000259" key="2">
    <source>
        <dbReference type="PROSITE" id="PS50164"/>
    </source>
</evidence>
<evidence type="ECO:0000256" key="1">
    <source>
        <dbReference type="ARBA" id="ARBA00007435"/>
    </source>
</evidence>
<dbReference type="Gene3D" id="3.40.1440.10">
    <property type="entry name" value="GIY-YIG endonuclease"/>
    <property type="match status" value="1"/>
</dbReference>
<dbReference type="PROSITE" id="PS50164">
    <property type="entry name" value="GIY_YIG"/>
    <property type="match status" value="1"/>
</dbReference>
<dbReference type="AlphaFoldDB" id="A0A0G1CAU0"/>
<dbReference type="InterPro" id="IPR000305">
    <property type="entry name" value="GIY-YIG_endonuc"/>
</dbReference>
<evidence type="ECO:0000313" key="3">
    <source>
        <dbReference type="EMBL" id="KKS82652.1"/>
    </source>
</evidence>
<proteinExistence type="inferred from homology"/>
<gene>
    <name evidence="3" type="ORF">UV58_C0007G0001</name>
</gene>
<feature type="non-terminal residue" evidence="3">
    <location>
        <position position="1"/>
    </location>
</feature>
<dbReference type="InterPro" id="IPR035901">
    <property type="entry name" value="GIY-YIG_endonuc_sf"/>
</dbReference>